<dbReference type="EMBL" id="JAHCDA010000003">
    <property type="protein sequence ID" value="MBS7812282.1"/>
    <property type="molecule type" value="Genomic_DNA"/>
</dbReference>
<gene>
    <name evidence="1" type="ORF">KHU32_15135</name>
</gene>
<protein>
    <submittedName>
        <fullName evidence="1">Uncharacterized protein</fullName>
    </submittedName>
</protein>
<comment type="caution">
    <text evidence="1">The sequence shown here is derived from an EMBL/GenBank/DDBJ whole genome shotgun (WGS) entry which is preliminary data.</text>
</comment>
<accession>A0ABS5QFG0</accession>
<name>A0ABS5QFG0_9PROT</name>
<keyword evidence="2" id="KW-1185">Reference proteome</keyword>
<reference evidence="1 2" key="1">
    <citation type="submission" date="2021-05" db="EMBL/GenBank/DDBJ databases">
        <title>Roseococcus sp. XZZS9, whole genome shotgun sequencing project.</title>
        <authorList>
            <person name="Zhao G."/>
            <person name="Shen L."/>
        </authorList>
    </citation>
    <scope>NUCLEOTIDE SEQUENCE [LARGE SCALE GENOMIC DNA]</scope>
    <source>
        <strain evidence="1 2">XZZS9</strain>
    </source>
</reference>
<dbReference type="Proteomes" id="UP000766336">
    <property type="component" value="Unassembled WGS sequence"/>
</dbReference>
<proteinExistence type="predicted"/>
<dbReference type="RefSeq" id="WP_213670990.1">
    <property type="nucleotide sequence ID" value="NZ_JAHCDA010000003.1"/>
</dbReference>
<evidence type="ECO:0000313" key="2">
    <source>
        <dbReference type="Proteomes" id="UP000766336"/>
    </source>
</evidence>
<evidence type="ECO:0000313" key="1">
    <source>
        <dbReference type="EMBL" id="MBS7812282.1"/>
    </source>
</evidence>
<sequence length="204" mass="24149">MSTRIHKAMGYGMVHPDRPWLDQRLYTDDKPGEVDAFVRGHYRRQADSKERGWSQLGFDCLHQHMSEKDRERYPKTFSETVRYAEYTDTDGGLSLIIPPSQATYWFRFDDILDYTEVQAQRLEDPLVTVVKELPVPIYPYLNWMDPVTGEKLEHYSNISDRKRYVEDHGHAPVPLPPEVILLIAEELRFGDWKQLRPYVCTWWS</sequence>
<organism evidence="1 2">
    <name type="scientific">Roseococcus pinisoli</name>
    <dbReference type="NCBI Taxonomy" id="2835040"/>
    <lineage>
        <taxon>Bacteria</taxon>
        <taxon>Pseudomonadati</taxon>
        <taxon>Pseudomonadota</taxon>
        <taxon>Alphaproteobacteria</taxon>
        <taxon>Acetobacterales</taxon>
        <taxon>Roseomonadaceae</taxon>
        <taxon>Roseococcus</taxon>
    </lineage>
</organism>